<evidence type="ECO:0000313" key="1">
    <source>
        <dbReference type="EnsemblPlants" id="QL09p044184:mrna"/>
    </source>
</evidence>
<dbReference type="EnsemblPlants" id="QL09p044184:mrna">
    <property type="protein sequence ID" value="QL09p044184:mrna"/>
    <property type="gene ID" value="QL09p044184"/>
</dbReference>
<organism evidence="1 2">
    <name type="scientific">Quercus lobata</name>
    <name type="common">Valley oak</name>
    <dbReference type="NCBI Taxonomy" id="97700"/>
    <lineage>
        <taxon>Eukaryota</taxon>
        <taxon>Viridiplantae</taxon>
        <taxon>Streptophyta</taxon>
        <taxon>Embryophyta</taxon>
        <taxon>Tracheophyta</taxon>
        <taxon>Spermatophyta</taxon>
        <taxon>Magnoliopsida</taxon>
        <taxon>eudicotyledons</taxon>
        <taxon>Gunneridae</taxon>
        <taxon>Pentapetalae</taxon>
        <taxon>rosids</taxon>
        <taxon>fabids</taxon>
        <taxon>Fagales</taxon>
        <taxon>Fagaceae</taxon>
        <taxon>Quercus</taxon>
    </lineage>
</organism>
<dbReference type="InterPro" id="IPR036691">
    <property type="entry name" value="Endo/exonu/phosph_ase_sf"/>
</dbReference>
<dbReference type="EMBL" id="LRBV02000009">
    <property type="status" value="NOT_ANNOTATED_CDS"/>
    <property type="molecule type" value="Genomic_DNA"/>
</dbReference>
<sequence length="262" mass="30585">MNRRELQGNPTRHKEFAKSVRLELGNLWIVKALAKVVNKEELSIIFLMETKTNKVWMEKVKDKCSMKHGLIVPSNGKSGDLAMLWKEGIMVDVQHTLLHILMPWWTMGLNWDGGTLGKAQASEGLRHQMEKFSEAINFCGFCDLGFISPKFIWLYQKFDGKQIQEQLDRALATPDWMNLFPNTKLHHLSSLVLDHSSLLLRMTQKPRKMKTKIEKMFRFESMWLKDQRCEEVVKDTWEERLVTSSEHVQVTCLDKCRTSFKA</sequence>
<protein>
    <submittedName>
        <fullName evidence="1">Uncharacterized protein</fullName>
    </submittedName>
</protein>
<reference evidence="1" key="2">
    <citation type="submission" date="2021-01" db="UniProtKB">
        <authorList>
            <consortium name="EnsemblPlants"/>
        </authorList>
    </citation>
    <scope>IDENTIFICATION</scope>
</reference>
<dbReference type="Proteomes" id="UP000594261">
    <property type="component" value="Chromosome 9"/>
</dbReference>
<dbReference type="InParanoid" id="A0A7N2MN59"/>
<reference evidence="1 2" key="1">
    <citation type="journal article" date="2016" name="G3 (Bethesda)">
        <title>First Draft Assembly and Annotation of the Genome of a California Endemic Oak Quercus lobata Nee (Fagaceae).</title>
        <authorList>
            <person name="Sork V.L."/>
            <person name="Fitz-Gibbon S.T."/>
            <person name="Puiu D."/>
            <person name="Crepeau M."/>
            <person name="Gugger P.F."/>
            <person name="Sherman R."/>
            <person name="Stevens K."/>
            <person name="Langley C.H."/>
            <person name="Pellegrini M."/>
            <person name="Salzberg S.L."/>
        </authorList>
    </citation>
    <scope>NUCLEOTIDE SEQUENCE [LARGE SCALE GENOMIC DNA]</scope>
    <source>
        <strain evidence="1 2">cv. SW786</strain>
    </source>
</reference>
<dbReference type="SUPFAM" id="SSF56219">
    <property type="entry name" value="DNase I-like"/>
    <property type="match status" value="1"/>
</dbReference>
<proteinExistence type="predicted"/>
<dbReference type="PANTHER" id="PTHR33710:SF77">
    <property type="entry name" value="DNASE I-LIKE SUPERFAMILY PROTEIN"/>
    <property type="match status" value="1"/>
</dbReference>
<name>A0A7N2MN59_QUELO</name>
<accession>A0A7N2MN59</accession>
<keyword evidence="2" id="KW-1185">Reference proteome</keyword>
<dbReference type="PANTHER" id="PTHR33710">
    <property type="entry name" value="BNAC02G09200D PROTEIN"/>
    <property type="match status" value="1"/>
</dbReference>
<dbReference type="Gramene" id="QL09p044184:mrna">
    <property type="protein sequence ID" value="QL09p044184:mrna"/>
    <property type="gene ID" value="QL09p044184"/>
</dbReference>
<evidence type="ECO:0000313" key="2">
    <source>
        <dbReference type="Proteomes" id="UP000594261"/>
    </source>
</evidence>
<dbReference type="AlphaFoldDB" id="A0A7N2MN59"/>